<feature type="domain" description="THUMP" evidence="3">
    <location>
        <begin position="139"/>
        <end position="249"/>
    </location>
</feature>
<keyword evidence="5" id="KW-1185">Reference proteome</keyword>
<evidence type="ECO:0000313" key="4">
    <source>
        <dbReference type="EnsemblMetazoa" id="PPA46896.1"/>
    </source>
</evidence>
<dbReference type="Gene3D" id="3.30.2300.10">
    <property type="entry name" value="THUMP superfamily"/>
    <property type="match status" value="1"/>
</dbReference>
<dbReference type="Pfam" id="PF02926">
    <property type="entry name" value="THUMP"/>
    <property type="match status" value="1"/>
</dbReference>
<feature type="region of interest" description="Disordered" evidence="2">
    <location>
        <begin position="255"/>
        <end position="300"/>
    </location>
</feature>
<dbReference type="GO" id="GO:0003723">
    <property type="term" value="F:RNA binding"/>
    <property type="evidence" value="ECO:0000318"/>
    <property type="project" value="GO_Central"/>
</dbReference>
<reference evidence="4" key="2">
    <citation type="submission" date="2022-06" db="UniProtKB">
        <authorList>
            <consortium name="EnsemblMetazoa"/>
        </authorList>
    </citation>
    <scope>IDENTIFICATION</scope>
    <source>
        <strain evidence="4">PS312</strain>
    </source>
</reference>
<evidence type="ECO:0000256" key="1">
    <source>
        <dbReference type="PROSITE-ProRule" id="PRU00529"/>
    </source>
</evidence>
<accession>A0A8R1Z5T4</accession>
<dbReference type="InterPro" id="IPR040183">
    <property type="entry name" value="THUMPD1-like"/>
</dbReference>
<dbReference type="AlphaFoldDB" id="A0A8R1Z5T4"/>
<dbReference type="PROSITE" id="PS51165">
    <property type="entry name" value="THUMP"/>
    <property type="match status" value="1"/>
</dbReference>
<dbReference type="CDD" id="cd11717">
    <property type="entry name" value="THUMP_THUMPD1_like"/>
    <property type="match status" value="1"/>
</dbReference>
<dbReference type="PANTHER" id="PTHR13452:SF10">
    <property type="entry name" value="THUMP DOMAIN-CONTAINING PROTEIN 1"/>
    <property type="match status" value="1"/>
</dbReference>
<dbReference type="PANTHER" id="PTHR13452">
    <property type="entry name" value="THUMP DOMAIN CONTAINING PROTEIN 1-RELATED"/>
    <property type="match status" value="1"/>
</dbReference>
<protein>
    <recommendedName>
        <fullName evidence="3">THUMP domain-containing protein</fullName>
    </recommendedName>
</protein>
<dbReference type="OrthoDB" id="367221at2759"/>
<dbReference type="InterPro" id="IPR004114">
    <property type="entry name" value="THUMP_dom"/>
</dbReference>
<evidence type="ECO:0000313" key="5">
    <source>
        <dbReference type="Proteomes" id="UP000005239"/>
    </source>
</evidence>
<proteinExistence type="predicted"/>
<dbReference type="GO" id="GO:0006400">
    <property type="term" value="P:tRNA modification"/>
    <property type="evidence" value="ECO:0000318"/>
    <property type="project" value="GO_Central"/>
</dbReference>
<organism evidence="4 5">
    <name type="scientific">Pristionchus pacificus</name>
    <name type="common">Parasitic nematode worm</name>
    <dbReference type="NCBI Taxonomy" id="54126"/>
    <lineage>
        <taxon>Eukaryota</taxon>
        <taxon>Metazoa</taxon>
        <taxon>Ecdysozoa</taxon>
        <taxon>Nematoda</taxon>
        <taxon>Chromadorea</taxon>
        <taxon>Rhabditida</taxon>
        <taxon>Rhabditina</taxon>
        <taxon>Diplogasteromorpha</taxon>
        <taxon>Diplogasteroidea</taxon>
        <taxon>Neodiplogasteridae</taxon>
        <taxon>Pristionchus</taxon>
    </lineage>
</organism>
<keyword evidence="1" id="KW-0694">RNA-binding</keyword>
<feature type="compositionally biased region" description="Basic and acidic residues" evidence="2">
    <location>
        <begin position="262"/>
        <end position="278"/>
    </location>
</feature>
<reference evidence="5" key="1">
    <citation type="journal article" date="2008" name="Nat. Genet.">
        <title>The Pristionchus pacificus genome provides a unique perspective on nematode lifestyle and parasitism.</title>
        <authorList>
            <person name="Dieterich C."/>
            <person name="Clifton S.W."/>
            <person name="Schuster L.N."/>
            <person name="Chinwalla A."/>
            <person name="Delehaunty K."/>
            <person name="Dinkelacker I."/>
            <person name="Fulton L."/>
            <person name="Fulton R."/>
            <person name="Godfrey J."/>
            <person name="Minx P."/>
            <person name="Mitreva M."/>
            <person name="Roeseler W."/>
            <person name="Tian H."/>
            <person name="Witte H."/>
            <person name="Yang S.P."/>
            <person name="Wilson R.K."/>
            <person name="Sommer R.J."/>
        </authorList>
    </citation>
    <scope>NUCLEOTIDE SEQUENCE [LARGE SCALE GENOMIC DNA]</scope>
    <source>
        <strain evidence="5">PS312</strain>
    </source>
</reference>
<evidence type="ECO:0000256" key="2">
    <source>
        <dbReference type="SAM" id="MobiDB-lite"/>
    </source>
</evidence>
<evidence type="ECO:0000259" key="3">
    <source>
        <dbReference type="PROSITE" id="PS51165"/>
    </source>
</evidence>
<dbReference type="Proteomes" id="UP000005239">
    <property type="component" value="Unassembled WGS sequence"/>
</dbReference>
<feature type="compositionally biased region" description="Acidic residues" evidence="2">
    <location>
        <begin position="279"/>
        <end position="300"/>
    </location>
</feature>
<sequence length="300" mass="34386">SSYTMGNDHNDRKRKHAWNHHTKVKSVEAGLSGLFFTCDGHEKGALTEGYNLIDQIMEELDASSVAEAVDAQVGKEEEDSDVDPEEDIADTIKRQCKEQKEAARDKKKKRCHQRPTGVKNCLFVTVKDANILALCDRMIEIAQASARCRYLQRVLPVEETASVGLEEMNKMILKLVQRHLVKDDEGRFPSYALEYKARNNDSIKRNSVLEMLDDAVRMIAPGAKVDLKDPQITIFIQVVRTSILGGVARKFNSRRKYSMRPNQEEKEGVKKEEKKEEEKKDEDDDEEKEEVNEEEEEKKE</sequence>
<name>A0A8R1Z5T4_PRIPA</name>
<gene>
    <name evidence="4" type="primary">WBGene00304675</name>
</gene>
<dbReference type="EnsemblMetazoa" id="PPA46896.1">
    <property type="protein sequence ID" value="PPA46896.1"/>
    <property type="gene ID" value="WBGene00304675"/>
</dbReference>
<dbReference type="SUPFAM" id="SSF143437">
    <property type="entry name" value="THUMP domain-like"/>
    <property type="match status" value="1"/>
</dbReference>